<dbReference type="EMBL" id="CP038802">
    <property type="protein sequence ID" value="UTY27593.1"/>
    <property type="molecule type" value="Genomic_DNA"/>
</dbReference>
<organism evidence="1 2">
    <name type="scientific">Treponema putidum</name>
    <dbReference type="NCBI Taxonomy" id="221027"/>
    <lineage>
        <taxon>Bacteria</taxon>
        <taxon>Pseudomonadati</taxon>
        <taxon>Spirochaetota</taxon>
        <taxon>Spirochaetia</taxon>
        <taxon>Spirochaetales</taxon>
        <taxon>Treponemataceae</taxon>
        <taxon>Treponema</taxon>
    </lineage>
</organism>
<accession>A0ABY5HQ25</accession>
<protein>
    <submittedName>
        <fullName evidence="1">Uncharacterized protein</fullName>
    </submittedName>
</protein>
<dbReference type="RefSeq" id="WP_255805589.1">
    <property type="nucleotide sequence ID" value="NZ_CP038802.1"/>
</dbReference>
<dbReference type="Proteomes" id="UP001059401">
    <property type="component" value="Chromosome"/>
</dbReference>
<proteinExistence type="predicted"/>
<keyword evidence="2" id="KW-1185">Reference proteome</keyword>
<evidence type="ECO:0000313" key="1">
    <source>
        <dbReference type="EMBL" id="UTY27593.1"/>
    </source>
</evidence>
<gene>
    <name evidence="1" type="ORF">E4N76_00310</name>
</gene>
<reference evidence="1" key="1">
    <citation type="submission" date="2019-04" db="EMBL/GenBank/DDBJ databases">
        <title>Whole genome sequencing of oral phylogroup 2 treponemes.</title>
        <authorList>
            <person name="Chan Y."/>
            <person name="Zeng H.H."/>
            <person name="Yu X.L."/>
            <person name="Leung W.K."/>
            <person name="Watt R.M."/>
        </authorList>
    </citation>
    <scope>NUCLEOTIDE SEQUENCE</scope>
    <source>
        <strain evidence="1">OMZ 847</strain>
    </source>
</reference>
<sequence length="221" mass="25866">MGKNFSRNQKRENRNEADFYQTPYCLTKALLKYFSQKEIDLSNLYLDKIRIADYCYGKQAIGQVISSFLKEKNILNVFLLETDLNKGVDFLNIKTIGENKFHFGIQSEIGIMNPPFKLFNKWVEKCFEVFTVGFALLAPTTYLQGISRFNKNGTGIFQNKNYPLTHVLTFNRYPMLSAELREDGKIETGMQALSWFIFQKGKSNITFHDWLDIDEYVLRKR</sequence>
<evidence type="ECO:0000313" key="2">
    <source>
        <dbReference type="Proteomes" id="UP001059401"/>
    </source>
</evidence>
<name>A0ABY5HQ25_9SPIR</name>